<evidence type="ECO:0000256" key="1">
    <source>
        <dbReference type="SAM" id="SignalP"/>
    </source>
</evidence>
<evidence type="ECO:0000313" key="2">
    <source>
        <dbReference type="EMBL" id="UPQ79458.1"/>
    </source>
</evidence>
<gene>
    <name evidence="2" type="ORF">M0M57_01150</name>
</gene>
<reference evidence="2" key="1">
    <citation type="submission" date="2022-04" db="EMBL/GenBank/DDBJ databases">
        <title>Consumption of N2O by Flavobacterium azooxidireducens sp. nov. isolated from Decomposing Leaf Litter of Phragmites australis (Cav.).</title>
        <authorList>
            <person name="Behrendt U."/>
            <person name="Spanner T."/>
            <person name="Augustin J."/>
            <person name="Horn M.A."/>
            <person name="Kolb S."/>
            <person name="Ulrich A."/>
        </authorList>
    </citation>
    <scope>NUCLEOTIDE SEQUENCE</scope>
    <source>
        <strain evidence="2">IGB 4-14</strain>
    </source>
</reference>
<protein>
    <recommendedName>
        <fullName evidence="4">DUF4476 domain-containing protein</fullName>
    </recommendedName>
</protein>
<organism evidence="2 3">
    <name type="scientific">Flavobacterium azooxidireducens</name>
    <dbReference type="NCBI Taxonomy" id="1871076"/>
    <lineage>
        <taxon>Bacteria</taxon>
        <taxon>Pseudomonadati</taxon>
        <taxon>Bacteroidota</taxon>
        <taxon>Flavobacteriia</taxon>
        <taxon>Flavobacteriales</taxon>
        <taxon>Flavobacteriaceae</taxon>
        <taxon>Flavobacterium</taxon>
    </lineage>
</organism>
<accession>A0ABY4KF66</accession>
<keyword evidence="1" id="KW-0732">Signal</keyword>
<evidence type="ECO:0000313" key="3">
    <source>
        <dbReference type="Proteomes" id="UP000830583"/>
    </source>
</evidence>
<name>A0ABY4KF66_9FLAO</name>
<dbReference type="RefSeq" id="WP_248434599.1">
    <property type="nucleotide sequence ID" value="NZ_CP096205.1"/>
</dbReference>
<feature type="chain" id="PRO_5045582592" description="DUF4476 domain-containing protein" evidence="1">
    <location>
        <begin position="19"/>
        <end position="253"/>
    </location>
</feature>
<proteinExistence type="predicted"/>
<dbReference type="Proteomes" id="UP000830583">
    <property type="component" value="Chromosome"/>
</dbReference>
<sequence>MKLYITLFLLFLSTTLFAQEQFVLDNRTAYCTLFLKDGKLIGTCEKSFFTAFEINLTNQELDSVSLFKQLPLSGIANVTYVPNSKENVDYKLKAEYDVTTRAGFPQILIKTSDGWFAMDNLKIYRDRITFEMDNDPDPPITTTDLMVINKTITLLQDEKHWNRNDDRRCKDDIENKIYSLFCALYSASVEVEGAYNHRSAIMQRIRKTIVDIYPNKELQHRLQDFNNLPETDHSVLMDLLTRVKNQVSEKLKE</sequence>
<keyword evidence="3" id="KW-1185">Reference proteome</keyword>
<evidence type="ECO:0008006" key="4">
    <source>
        <dbReference type="Google" id="ProtNLM"/>
    </source>
</evidence>
<dbReference type="EMBL" id="CP096205">
    <property type="protein sequence ID" value="UPQ79458.1"/>
    <property type="molecule type" value="Genomic_DNA"/>
</dbReference>
<feature type="signal peptide" evidence="1">
    <location>
        <begin position="1"/>
        <end position="18"/>
    </location>
</feature>